<accession>A0AAU8AUA8</accession>
<protein>
    <submittedName>
        <fullName evidence="1">DNA pilot protein</fullName>
    </submittedName>
</protein>
<evidence type="ECO:0000313" key="2">
    <source>
        <dbReference type="EMBL" id="XCD04578.1"/>
    </source>
</evidence>
<dbReference type="EMBL" id="PP511369">
    <property type="protein sequence ID" value="XCD03523.1"/>
    <property type="molecule type" value="Genomic_DNA"/>
</dbReference>
<name>A0AAU8AUA8_9VIRU</name>
<organism evidence="1">
    <name type="scientific">Dulem virus 99</name>
    <dbReference type="NCBI Taxonomy" id="3145810"/>
    <lineage>
        <taxon>Viruses</taxon>
        <taxon>Monodnaviria</taxon>
        <taxon>Sangervirae</taxon>
        <taxon>Phixviricota</taxon>
        <taxon>Malgrandaviricetes</taxon>
        <taxon>Petitvirales</taxon>
        <taxon>Microviridae</taxon>
        <taxon>Microvirus</taxon>
    </lineage>
</organism>
<sequence>MSFLNFLPVIGPAVSGLIGGIFNSASQNSANQANLQAVRETNQANRELAQYNWEQQVKMWHDNNAYNSPSAQMNRFREAGLNPHLIYGQGSNGNSTSTPTPQLPTMEAGRVESLRYGDAFQGIGDAVATYLNLKKIKNETDLAESQVAAQSVENRLKLMDMQLKFEQMQGQRYDNKYKADLFPYNLKAATLAVTKSEQDIERGSSQLVTMGLEQEMLRKGIVKSDQELENMKQLYRKMATDMAESYSRMMVNQSNVRLNNAKIWGISIDNRFKFSTLEQRKELFYEELLKATLNNDSSVLHYIDDYNTGTASDVRKAAWQRAARGDHSNSSNVAPIPSFGFTPRKYRW</sequence>
<reference evidence="1" key="1">
    <citation type="submission" date="2024-03" db="EMBL/GenBank/DDBJ databases">
        <title>Diverse circular DNA viruses in blood, oral, and fecal samples of captive lemurs.</title>
        <authorList>
            <person name="Paietta E.N."/>
            <person name="Kraberger S."/>
            <person name="Lund M.C."/>
            <person name="Custer J.M."/>
            <person name="Vargas K.M."/>
            <person name="Ehmke E.E."/>
            <person name="Yoder A.D."/>
            <person name="Varsani A."/>
        </authorList>
    </citation>
    <scope>NUCLEOTIDE SEQUENCE</scope>
    <source>
        <strain evidence="1">Duke_18_84</strain>
        <strain evidence="2">Duke_23FS_60</strain>
    </source>
</reference>
<proteinExistence type="predicted"/>
<dbReference type="EMBL" id="PP511478">
    <property type="protein sequence ID" value="XCD04578.1"/>
    <property type="molecule type" value="Genomic_DNA"/>
</dbReference>
<evidence type="ECO:0000313" key="1">
    <source>
        <dbReference type="EMBL" id="XCD03523.1"/>
    </source>
</evidence>